<dbReference type="InterPro" id="IPR055481">
    <property type="entry name" value="DUF7053"/>
</dbReference>
<dbReference type="OrthoDB" id="2994708at2759"/>
<protein>
    <recommendedName>
        <fullName evidence="1">DUF7053 domain-containing protein</fullName>
    </recommendedName>
</protein>
<proteinExistence type="predicted"/>
<evidence type="ECO:0000313" key="2">
    <source>
        <dbReference type="EMBL" id="KAJ4486216.1"/>
    </source>
</evidence>
<name>A0A9W9ANS5_9AGAR</name>
<evidence type="ECO:0000313" key="3">
    <source>
        <dbReference type="Proteomes" id="UP001150266"/>
    </source>
</evidence>
<feature type="domain" description="DUF7053" evidence="1">
    <location>
        <begin position="14"/>
        <end position="113"/>
    </location>
</feature>
<evidence type="ECO:0000259" key="1">
    <source>
        <dbReference type="Pfam" id="PF23155"/>
    </source>
</evidence>
<dbReference type="Pfam" id="PF23155">
    <property type="entry name" value="DUF7053"/>
    <property type="match status" value="1"/>
</dbReference>
<reference evidence="2" key="1">
    <citation type="submission" date="2022-08" db="EMBL/GenBank/DDBJ databases">
        <title>A Global Phylogenomic Analysis of the Shiitake Genus Lentinula.</title>
        <authorList>
            <consortium name="DOE Joint Genome Institute"/>
            <person name="Sierra-Patev S."/>
            <person name="Min B."/>
            <person name="Naranjo-Ortiz M."/>
            <person name="Looney B."/>
            <person name="Konkel Z."/>
            <person name="Slot J.C."/>
            <person name="Sakamoto Y."/>
            <person name="Steenwyk J.L."/>
            <person name="Rokas A."/>
            <person name="Carro J."/>
            <person name="Camarero S."/>
            <person name="Ferreira P."/>
            <person name="Molpeceres G."/>
            <person name="Ruiz-Duenas F.J."/>
            <person name="Serrano A."/>
            <person name="Henrissat B."/>
            <person name="Drula E."/>
            <person name="Hughes K.W."/>
            <person name="Mata J.L."/>
            <person name="Ishikawa N.K."/>
            <person name="Vargas-Isla R."/>
            <person name="Ushijima S."/>
            <person name="Smith C.A."/>
            <person name="Ahrendt S."/>
            <person name="Andreopoulos W."/>
            <person name="He G."/>
            <person name="Labutti K."/>
            <person name="Lipzen A."/>
            <person name="Ng V."/>
            <person name="Riley R."/>
            <person name="Sandor L."/>
            <person name="Barry K."/>
            <person name="Martinez A.T."/>
            <person name="Xiao Y."/>
            <person name="Gibbons J.G."/>
            <person name="Terashima K."/>
            <person name="Grigoriev I.V."/>
            <person name="Hibbett D.S."/>
        </authorList>
    </citation>
    <scope>NUCLEOTIDE SEQUENCE</scope>
    <source>
        <strain evidence="2">JLM2183</strain>
    </source>
</reference>
<comment type="caution">
    <text evidence="2">The sequence shown here is derived from an EMBL/GenBank/DDBJ whole genome shotgun (WGS) entry which is preliminary data.</text>
</comment>
<sequence>MVSGWPFFLSSSETHSKTLPASDISVDDVLRVLHDPPALVGLNPLVTKCESLDPSKPDLYTVHDDLKVFGLFTMDIVYEVNFSSTNDGTDTEVEAALWTTLREQWRGKKKEDNNKVEISENVTVRVCFHWTF</sequence>
<dbReference type="AlphaFoldDB" id="A0A9W9ANS5"/>
<keyword evidence="3" id="KW-1185">Reference proteome</keyword>
<accession>A0A9W9ANS5</accession>
<dbReference type="Proteomes" id="UP001150266">
    <property type="component" value="Unassembled WGS sequence"/>
</dbReference>
<gene>
    <name evidence="2" type="ORF">J3R30DRAFT_1471443</name>
</gene>
<organism evidence="2 3">
    <name type="scientific">Lentinula aciculospora</name>
    <dbReference type="NCBI Taxonomy" id="153920"/>
    <lineage>
        <taxon>Eukaryota</taxon>
        <taxon>Fungi</taxon>
        <taxon>Dikarya</taxon>
        <taxon>Basidiomycota</taxon>
        <taxon>Agaricomycotina</taxon>
        <taxon>Agaricomycetes</taxon>
        <taxon>Agaricomycetidae</taxon>
        <taxon>Agaricales</taxon>
        <taxon>Marasmiineae</taxon>
        <taxon>Omphalotaceae</taxon>
        <taxon>Lentinula</taxon>
    </lineage>
</organism>
<dbReference type="EMBL" id="JAOTPV010000003">
    <property type="protein sequence ID" value="KAJ4486216.1"/>
    <property type="molecule type" value="Genomic_DNA"/>
</dbReference>